<comment type="caution">
    <text evidence="9">The sequence shown here is derived from an EMBL/GenBank/DDBJ whole genome shotgun (WGS) entry which is preliminary data.</text>
</comment>
<dbReference type="OrthoDB" id="9806388at2"/>
<sequence>MNNSVFIKNRENLINQTDDDSILIAFAGHAPKKTGDELYQFTQNRNFYYLTGIVEPHHIVVLSKIKGKVTEKLFLKEINLDEEMWNGKTLRDTEGKDISGIKEVVYMNDFYSYLNSQIKGTEQINLYLDLDKENIEEDDSEALKFSKEMRNKYPQIVIKNFSNKIIPLRMIKSDEEINEMKKAIEITIRGVKSLMNNAKPGLKEYELEAYFDFECKRSGAKDFAFSTIAAAGKNATILHYVSNDSEIKENDLILFDLGAQWNLYNADITRTFPANGKFTDRQREVYEAVLRVNKAVIEKIKPGVVYKELNAWSKDLIAEECIKLGIIKEKEEVSKYYWHSIGHNLGLDTHDLEPQGREFVFEKGMVFTVEPGIYISEEGIGIRIEDDVLVTEDGCEVLTKDMIKEVKDIEEFMKNR</sequence>
<dbReference type="CDD" id="cd01087">
    <property type="entry name" value="Prolidase"/>
    <property type="match status" value="1"/>
</dbReference>
<dbReference type="GO" id="GO:0005829">
    <property type="term" value="C:cytosol"/>
    <property type="evidence" value="ECO:0007669"/>
    <property type="project" value="TreeGrafter"/>
</dbReference>
<dbReference type="InterPro" id="IPR007865">
    <property type="entry name" value="Aminopep_P_N"/>
</dbReference>
<comment type="cofactor">
    <cofactor evidence="2">
        <name>Mn(2+)</name>
        <dbReference type="ChEBI" id="CHEBI:29035"/>
    </cofactor>
</comment>
<evidence type="ECO:0000313" key="9">
    <source>
        <dbReference type="EMBL" id="PEG28986.1"/>
    </source>
</evidence>
<evidence type="ECO:0000313" key="10">
    <source>
        <dbReference type="Proteomes" id="UP000220840"/>
    </source>
</evidence>
<dbReference type="PANTHER" id="PTHR43226">
    <property type="entry name" value="XAA-PRO AMINOPEPTIDASE 3"/>
    <property type="match status" value="1"/>
</dbReference>
<evidence type="ECO:0000256" key="1">
    <source>
        <dbReference type="ARBA" id="ARBA00001424"/>
    </source>
</evidence>
<gene>
    <name evidence="9" type="ORF">CQ394_20265</name>
</gene>
<keyword evidence="5" id="KW-0479">Metal-binding</keyword>
<dbReference type="InterPro" id="IPR029149">
    <property type="entry name" value="Creatin/AminoP/Spt16_N"/>
</dbReference>
<keyword evidence="7" id="KW-0464">Manganese</keyword>
<dbReference type="Gene3D" id="3.40.350.10">
    <property type="entry name" value="Creatinase/prolidase N-terminal domain"/>
    <property type="match status" value="1"/>
</dbReference>
<dbReference type="Pfam" id="PF00557">
    <property type="entry name" value="Peptidase_M24"/>
    <property type="match status" value="1"/>
</dbReference>
<dbReference type="Pfam" id="PF05195">
    <property type="entry name" value="AMP_N"/>
    <property type="match status" value="1"/>
</dbReference>
<protein>
    <recommendedName>
        <fullName evidence="4">Xaa-Pro aminopeptidase</fullName>
        <ecNumber evidence="4">3.4.11.9</ecNumber>
    </recommendedName>
</protein>
<dbReference type="EC" id="3.4.11.9" evidence="4"/>
<dbReference type="GO" id="GO:0006508">
    <property type="term" value="P:proteolysis"/>
    <property type="evidence" value="ECO:0007669"/>
    <property type="project" value="TreeGrafter"/>
</dbReference>
<keyword evidence="6" id="KW-0378">Hydrolase</keyword>
<evidence type="ECO:0000259" key="8">
    <source>
        <dbReference type="SMART" id="SM01011"/>
    </source>
</evidence>
<evidence type="ECO:0000256" key="4">
    <source>
        <dbReference type="ARBA" id="ARBA00012574"/>
    </source>
</evidence>
<feature type="domain" description="Aminopeptidase P N-terminal" evidence="8">
    <location>
        <begin position="1"/>
        <end position="134"/>
    </location>
</feature>
<dbReference type="Proteomes" id="UP000220840">
    <property type="component" value="Unassembled WGS sequence"/>
</dbReference>
<dbReference type="GO" id="GO:0070006">
    <property type="term" value="F:metalloaminopeptidase activity"/>
    <property type="evidence" value="ECO:0007669"/>
    <property type="project" value="InterPro"/>
</dbReference>
<name>A0A2A7MBF7_9CLOT</name>
<dbReference type="PANTHER" id="PTHR43226:SF4">
    <property type="entry name" value="XAA-PRO AMINOPEPTIDASE 3"/>
    <property type="match status" value="1"/>
</dbReference>
<dbReference type="SUPFAM" id="SSF55920">
    <property type="entry name" value="Creatinase/aminopeptidase"/>
    <property type="match status" value="1"/>
</dbReference>
<reference evidence="9 10" key="1">
    <citation type="submission" date="2017-10" db="EMBL/GenBank/DDBJ databases">
        <title>Effective Description of Clostridium neonatale sp. nov. linked to necrotizing enterocolitis in neonates and a clarification of species assignable to the genus Clostridium (Prazmowski 1880) emend. Lawson and Rainey 2016.</title>
        <authorList>
            <person name="Bernard K."/>
            <person name="Burdz T."/>
            <person name="Wiebe D."/>
            <person name="Balcewich B."/>
            <person name="Alfa M."/>
            <person name="Bernier A.-M."/>
        </authorList>
    </citation>
    <scope>NUCLEOTIDE SEQUENCE [LARGE SCALE GENOMIC DNA]</scope>
    <source>
        <strain evidence="9 10">LCDC99A005</strain>
    </source>
</reference>
<evidence type="ECO:0000256" key="2">
    <source>
        <dbReference type="ARBA" id="ARBA00001936"/>
    </source>
</evidence>
<dbReference type="InterPro" id="IPR036005">
    <property type="entry name" value="Creatinase/aminopeptidase-like"/>
</dbReference>
<comment type="similarity">
    <text evidence="3">Belongs to the peptidase M24B family.</text>
</comment>
<dbReference type="InterPro" id="IPR000994">
    <property type="entry name" value="Pept_M24"/>
</dbReference>
<evidence type="ECO:0000256" key="3">
    <source>
        <dbReference type="ARBA" id="ARBA00008766"/>
    </source>
</evidence>
<dbReference type="InterPro" id="IPR052433">
    <property type="entry name" value="X-Pro_dipept-like"/>
</dbReference>
<dbReference type="RefSeq" id="WP_058293172.1">
    <property type="nucleotide sequence ID" value="NZ_CAMRXG010000012.1"/>
</dbReference>
<dbReference type="SMART" id="SM01011">
    <property type="entry name" value="AMP_N"/>
    <property type="match status" value="1"/>
</dbReference>
<organism evidence="9 10">
    <name type="scientific">Clostridium neonatale</name>
    <dbReference type="NCBI Taxonomy" id="137838"/>
    <lineage>
        <taxon>Bacteria</taxon>
        <taxon>Bacillati</taxon>
        <taxon>Bacillota</taxon>
        <taxon>Clostridia</taxon>
        <taxon>Eubacteriales</taxon>
        <taxon>Clostridiaceae</taxon>
        <taxon>Clostridium</taxon>
    </lineage>
</organism>
<proteinExistence type="inferred from homology"/>
<keyword evidence="10" id="KW-1185">Reference proteome</keyword>
<accession>A0A2A7MBF7</accession>
<dbReference type="STRING" id="137838.GCA_001458595_00162"/>
<dbReference type="AlphaFoldDB" id="A0A2A7MBF7"/>
<evidence type="ECO:0000256" key="5">
    <source>
        <dbReference type="ARBA" id="ARBA00022723"/>
    </source>
</evidence>
<dbReference type="EMBL" id="PDCJ01000006">
    <property type="protein sequence ID" value="PEG28986.1"/>
    <property type="molecule type" value="Genomic_DNA"/>
</dbReference>
<dbReference type="GO" id="GO:0030145">
    <property type="term" value="F:manganese ion binding"/>
    <property type="evidence" value="ECO:0007669"/>
    <property type="project" value="InterPro"/>
</dbReference>
<comment type="catalytic activity">
    <reaction evidence="1">
        <text>Release of any N-terminal amino acid, including proline, that is linked to proline, even from a dipeptide or tripeptide.</text>
        <dbReference type="EC" id="3.4.11.9"/>
    </reaction>
</comment>
<dbReference type="Gene3D" id="3.90.230.10">
    <property type="entry name" value="Creatinase/methionine aminopeptidase superfamily"/>
    <property type="match status" value="1"/>
</dbReference>
<evidence type="ECO:0000256" key="6">
    <source>
        <dbReference type="ARBA" id="ARBA00022801"/>
    </source>
</evidence>
<evidence type="ECO:0000256" key="7">
    <source>
        <dbReference type="ARBA" id="ARBA00023211"/>
    </source>
</evidence>
<dbReference type="SUPFAM" id="SSF53092">
    <property type="entry name" value="Creatinase/prolidase N-terminal domain"/>
    <property type="match status" value="1"/>
</dbReference>